<dbReference type="InterPro" id="IPR023232">
    <property type="entry name" value="Glyco_hydro_2_AS"/>
</dbReference>
<dbReference type="InterPro" id="IPR023230">
    <property type="entry name" value="Glyco_hydro_2_CS"/>
</dbReference>
<dbReference type="Gene3D" id="3.20.20.80">
    <property type="entry name" value="Glycosidases"/>
    <property type="match status" value="1"/>
</dbReference>
<dbReference type="InterPro" id="IPR013783">
    <property type="entry name" value="Ig-like_fold"/>
</dbReference>
<comment type="similarity">
    <text evidence="1 4">Belongs to the glycosyl hydrolase 2 family.</text>
</comment>
<dbReference type="AlphaFoldDB" id="A0A2J8I8J9"/>
<evidence type="ECO:0000259" key="5">
    <source>
        <dbReference type="Pfam" id="PF00703"/>
    </source>
</evidence>
<evidence type="ECO:0000256" key="2">
    <source>
        <dbReference type="ARBA" id="ARBA00022801"/>
    </source>
</evidence>
<evidence type="ECO:0000256" key="1">
    <source>
        <dbReference type="ARBA" id="ARBA00007401"/>
    </source>
</evidence>
<sequence length="764" mass="86548">MRNTQLLSQNWVFCPGFHINASLEHVQGSQQIELPHNAVDVPLNYFDETKLHQDFTYQYRLKATQTDFSKQLVMHFEGVMCDAHVYVNGKLTKQHSDGYTPFDVHLSPWLQEGDNHITVTLSGRENPAIPPFGGMIDFLCFPGIYRDVNLTRFDEVRVKNVKVDTFNVLSKPTVEATVYLEKLADYNAPLTMKLTLVSAEGNTVASQRITNCQSDEQAIKVCFEPLTEAQLWHPDHPNLYTLQVELLGENLSDYYQCRFGLREAEFRVDGFYLNNERLQLVGVNRHQSYPYAGYAMGKRAQQLDAELAKQKLGFNLIRTSHYPQSVHFLDRCDELGLLVFEEIAGWQHVGDQAWQQKSIDNVLAMIERDWNHPSIILWGVRINESVDSHDFYTQTNALARKLDPSRQTGGVRCIQNSEYLEDVYTMNDFILSDSHLNPNGDIELRSPQTVTGLDKPVPYLVTEYAGHMFPTKRTDCEVWQNEHVMRHLRVLNASFSNPNISGAITWCLFDYNTHRDFGSGDKICYHGVNDAFRVPKFAASVYASQMSPKHQVILNPVTYWTRGERPEAKALPLIILTNCDRVDIQIGDGVCRSFFPDKGRFPNLPHPPVVVDVTNQRDLPVGDWGNSWQDIKFTGYVDGTVCIETELAASPVPTLLDISLQTDSLNAHCGDTCHVVIKALDQKGQILPYFKDVIQISSSDNLAVIGPTSIPLEGGVASFWVRAFQQGTGEIKLKSSCFGEFSRSILVKHQQVISQQTQNEVQYG</sequence>
<evidence type="ECO:0000259" key="7">
    <source>
        <dbReference type="Pfam" id="PF02837"/>
    </source>
</evidence>
<dbReference type="RefSeq" id="WP_102965268.1">
    <property type="nucleotide sequence ID" value="NZ_POSK01000001.1"/>
</dbReference>
<dbReference type="Pfam" id="PF02837">
    <property type="entry name" value="Glyco_hydro_2_N"/>
    <property type="match status" value="1"/>
</dbReference>
<feature type="domain" description="Glycoside hydrolase family 2 immunoglobulin-like beta-sandwich" evidence="5">
    <location>
        <begin position="157"/>
        <end position="262"/>
    </location>
</feature>
<dbReference type="Gene3D" id="2.60.40.10">
    <property type="entry name" value="Immunoglobulins"/>
    <property type="match status" value="1"/>
</dbReference>
<dbReference type="PANTHER" id="PTHR42732:SF1">
    <property type="entry name" value="BETA-MANNOSIDASE"/>
    <property type="match status" value="1"/>
</dbReference>
<dbReference type="InterPro" id="IPR006101">
    <property type="entry name" value="Glyco_hydro_2"/>
</dbReference>
<reference evidence="8 9" key="1">
    <citation type="submission" date="2018-01" db="EMBL/GenBank/DDBJ databases">
        <title>Draft genome sequences of six Vibrio diazotrophicus strains isolated from deep-sea sediments of the Baltic Sea.</title>
        <authorList>
            <person name="Castillo D."/>
            <person name="Vandieken V."/>
            <person name="Chiang O."/>
            <person name="Middelboe M."/>
        </authorList>
    </citation>
    <scope>NUCLEOTIDE SEQUENCE [LARGE SCALE GENOMIC DNA]</scope>
    <source>
        <strain evidence="8 9">60.27F</strain>
    </source>
</reference>
<dbReference type="GO" id="GO:0005975">
    <property type="term" value="P:carbohydrate metabolic process"/>
    <property type="evidence" value="ECO:0007669"/>
    <property type="project" value="InterPro"/>
</dbReference>
<proteinExistence type="inferred from homology"/>
<dbReference type="Gene3D" id="2.60.120.260">
    <property type="entry name" value="Galactose-binding domain-like"/>
    <property type="match status" value="1"/>
</dbReference>
<evidence type="ECO:0000313" key="9">
    <source>
        <dbReference type="Proteomes" id="UP000236449"/>
    </source>
</evidence>
<dbReference type="OrthoDB" id="9758603at2"/>
<gene>
    <name evidence="8" type="ORF">C1N32_02245</name>
</gene>
<dbReference type="PANTHER" id="PTHR42732">
    <property type="entry name" value="BETA-GALACTOSIDASE"/>
    <property type="match status" value="1"/>
</dbReference>
<dbReference type="Pfam" id="PF02836">
    <property type="entry name" value="Glyco_hydro_2_C"/>
    <property type="match status" value="1"/>
</dbReference>
<evidence type="ECO:0000256" key="4">
    <source>
        <dbReference type="RuleBase" id="RU361154"/>
    </source>
</evidence>
<dbReference type="InterPro" id="IPR006103">
    <property type="entry name" value="Glyco_hydro_2_cat"/>
</dbReference>
<dbReference type="Pfam" id="PF00703">
    <property type="entry name" value="Glyco_hydro_2"/>
    <property type="match status" value="1"/>
</dbReference>
<dbReference type="SUPFAM" id="SSF49785">
    <property type="entry name" value="Galactose-binding domain-like"/>
    <property type="match status" value="1"/>
</dbReference>
<dbReference type="EMBL" id="POSK01000001">
    <property type="protein sequence ID" value="PNI06843.1"/>
    <property type="molecule type" value="Genomic_DNA"/>
</dbReference>
<dbReference type="InterPro" id="IPR006104">
    <property type="entry name" value="Glyco_hydro_2_N"/>
</dbReference>
<dbReference type="SUPFAM" id="SSF49303">
    <property type="entry name" value="beta-Galactosidase/glucuronidase domain"/>
    <property type="match status" value="1"/>
</dbReference>
<dbReference type="InterPro" id="IPR017853">
    <property type="entry name" value="GH"/>
</dbReference>
<dbReference type="SUPFAM" id="SSF51445">
    <property type="entry name" value="(Trans)glycosidases"/>
    <property type="match status" value="1"/>
</dbReference>
<dbReference type="InterPro" id="IPR006102">
    <property type="entry name" value="Ig-like_GH2"/>
</dbReference>
<name>A0A2J8I8J9_VIBDI</name>
<organism evidence="8 9">
    <name type="scientific">Vibrio diazotrophicus</name>
    <dbReference type="NCBI Taxonomy" id="685"/>
    <lineage>
        <taxon>Bacteria</taxon>
        <taxon>Pseudomonadati</taxon>
        <taxon>Pseudomonadota</taxon>
        <taxon>Gammaproteobacteria</taxon>
        <taxon>Vibrionales</taxon>
        <taxon>Vibrionaceae</taxon>
        <taxon>Vibrio</taxon>
    </lineage>
</organism>
<evidence type="ECO:0000259" key="6">
    <source>
        <dbReference type="Pfam" id="PF02836"/>
    </source>
</evidence>
<dbReference type="InterPro" id="IPR036156">
    <property type="entry name" value="Beta-gal/glucu_dom_sf"/>
</dbReference>
<keyword evidence="3 4" id="KW-0326">Glycosidase</keyword>
<dbReference type="PRINTS" id="PR00132">
    <property type="entry name" value="GLHYDRLASE2"/>
</dbReference>
<dbReference type="Proteomes" id="UP000236449">
    <property type="component" value="Unassembled WGS sequence"/>
</dbReference>
<evidence type="ECO:0000313" key="8">
    <source>
        <dbReference type="EMBL" id="PNI06843.1"/>
    </source>
</evidence>
<feature type="domain" description="Glycoside hydrolase family 2 catalytic" evidence="6">
    <location>
        <begin position="270"/>
        <end position="544"/>
    </location>
</feature>
<keyword evidence="2 4" id="KW-0378">Hydrolase</keyword>
<dbReference type="PROSITE" id="PS00719">
    <property type="entry name" value="GLYCOSYL_HYDROL_F2_1"/>
    <property type="match status" value="1"/>
</dbReference>
<dbReference type="PROSITE" id="PS00608">
    <property type="entry name" value="GLYCOSYL_HYDROL_F2_2"/>
    <property type="match status" value="1"/>
</dbReference>
<dbReference type="GO" id="GO:0004553">
    <property type="term" value="F:hydrolase activity, hydrolyzing O-glycosyl compounds"/>
    <property type="evidence" value="ECO:0007669"/>
    <property type="project" value="InterPro"/>
</dbReference>
<dbReference type="InterPro" id="IPR008979">
    <property type="entry name" value="Galactose-bd-like_sf"/>
</dbReference>
<accession>A0A2J8I8J9</accession>
<evidence type="ECO:0000256" key="3">
    <source>
        <dbReference type="ARBA" id="ARBA00023295"/>
    </source>
</evidence>
<dbReference type="InterPro" id="IPR051913">
    <property type="entry name" value="GH2_Domain-Containing"/>
</dbReference>
<feature type="domain" description="Glycosyl hydrolases family 2 sugar binding" evidence="7">
    <location>
        <begin position="54"/>
        <end position="151"/>
    </location>
</feature>
<comment type="caution">
    <text evidence="8">The sequence shown here is derived from an EMBL/GenBank/DDBJ whole genome shotgun (WGS) entry which is preliminary data.</text>
</comment>
<protein>
    <submittedName>
        <fullName evidence="8">Beta-galactosidase</fullName>
    </submittedName>
</protein>